<comment type="subcellular location">
    <subcellularLocation>
        <location evidence="3">Membrane</location>
        <topology evidence="3">Single-pass type II membrane protein</topology>
    </subcellularLocation>
    <subcellularLocation>
        <location evidence="2">Periplasm</location>
    </subcellularLocation>
</comment>
<name>A0A1B7TK00_9ASCO</name>
<dbReference type="EC" id="3.2.1.28" evidence="5"/>
<dbReference type="GO" id="GO:0009277">
    <property type="term" value="C:fungal-type cell wall"/>
    <property type="evidence" value="ECO:0007669"/>
    <property type="project" value="TreeGrafter"/>
</dbReference>
<organism evidence="12 13">
    <name type="scientific">Hanseniaspora valbyensis NRRL Y-1626</name>
    <dbReference type="NCBI Taxonomy" id="766949"/>
    <lineage>
        <taxon>Eukaryota</taxon>
        <taxon>Fungi</taxon>
        <taxon>Dikarya</taxon>
        <taxon>Ascomycota</taxon>
        <taxon>Saccharomycotina</taxon>
        <taxon>Saccharomycetes</taxon>
        <taxon>Saccharomycodales</taxon>
        <taxon>Saccharomycodaceae</taxon>
        <taxon>Hanseniaspora</taxon>
    </lineage>
</organism>
<dbReference type="OrthoDB" id="200349at2759"/>
<keyword evidence="8" id="KW-0735">Signal-anchor</keyword>
<dbReference type="InterPro" id="IPR008928">
    <property type="entry name" value="6-hairpin_glycosidase_sf"/>
</dbReference>
<dbReference type="Gene3D" id="1.50.10.10">
    <property type="match status" value="1"/>
</dbReference>
<dbReference type="FunFam" id="1.50.10.10:FF:000032">
    <property type="entry name" value="Vacuolar acid trehalase"/>
    <property type="match status" value="1"/>
</dbReference>
<dbReference type="Gene3D" id="2.70.98.40">
    <property type="entry name" value="Glycoside hydrolase, family 65, N-terminal domain"/>
    <property type="match status" value="1"/>
</dbReference>
<proteinExistence type="inferred from homology"/>
<comment type="similarity">
    <text evidence="4">Belongs to the glycosyl hydrolase 65 family.</text>
</comment>
<keyword evidence="13" id="KW-1185">Reference proteome</keyword>
<evidence type="ECO:0000256" key="2">
    <source>
        <dbReference type="ARBA" id="ARBA00004418"/>
    </source>
</evidence>
<evidence type="ECO:0000259" key="11">
    <source>
        <dbReference type="Pfam" id="PF03636"/>
    </source>
</evidence>
<dbReference type="GO" id="GO:0042597">
    <property type="term" value="C:periplasmic space"/>
    <property type="evidence" value="ECO:0007669"/>
    <property type="project" value="UniProtKB-SubCell"/>
</dbReference>
<evidence type="ECO:0000259" key="10">
    <source>
        <dbReference type="Pfam" id="PF03632"/>
    </source>
</evidence>
<dbReference type="GO" id="GO:0016020">
    <property type="term" value="C:membrane"/>
    <property type="evidence" value="ECO:0007669"/>
    <property type="project" value="UniProtKB-SubCell"/>
</dbReference>
<dbReference type="GO" id="GO:0005993">
    <property type="term" value="P:trehalose catabolic process"/>
    <property type="evidence" value="ECO:0007669"/>
    <property type="project" value="TreeGrafter"/>
</dbReference>
<keyword evidence="6" id="KW-0574">Periplasm</keyword>
<dbReference type="InterPro" id="IPR005196">
    <property type="entry name" value="Glyco_hydro_65_N"/>
</dbReference>
<evidence type="ECO:0000313" key="13">
    <source>
        <dbReference type="Proteomes" id="UP000092321"/>
    </source>
</evidence>
<dbReference type="Proteomes" id="UP000092321">
    <property type="component" value="Unassembled WGS sequence"/>
</dbReference>
<feature type="non-terminal residue" evidence="12">
    <location>
        <position position="1"/>
    </location>
</feature>
<dbReference type="PANTHER" id="PTHR11051:SF8">
    <property type="entry name" value="PROTEIN-GLUCOSYLGALACTOSYLHYDROXYLYSINE GLUCOSIDASE"/>
    <property type="match status" value="1"/>
</dbReference>
<dbReference type="AlphaFoldDB" id="A0A1B7TK00"/>
<dbReference type="Pfam" id="PF03636">
    <property type="entry name" value="Glyco_hydro_65N"/>
    <property type="match status" value="1"/>
</dbReference>
<keyword evidence="7" id="KW-0378">Hydrolase</keyword>
<comment type="caution">
    <text evidence="12">The sequence shown here is derived from an EMBL/GenBank/DDBJ whole genome shotgun (WGS) entry which is preliminary data.</text>
</comment>
<protein>
    <recommendedName>
        <fullName evidence="5">alpha,alpha-trehalase</fullName>
        <ecNumber evidence="5">3.2.1.28</ecNumber>
    </recommendedName>
</protein>
<reference evidence="13" key="1">
    <citation type="journal article" date="2016" name="Proc. Natl. Acad. Sci. U.S.A.">
        <title>Comparative genomics of biotechnologically important yeasts.</title>
        <authorList>
            <person name="Riley R."/>
            <person name="Haridas S."/>
            <person name="Wolfe K.H."/>
            <person name="Lopes M.R."/>
            <person name="Hittinger C.T."/>
            <person name="Goeker M."/>
            <person name="Salamov A.A."/>
            <person name="Wisecaver J.H."/>
            <person name="Long T.M."/>
            <person name="Calvey C.H."/>
            <person name="Aerts A.L."/>
            <person name="Barry K.W."/>
            <person name="Choi C."/>
            <person name="Clum A."/>
            <person name="Coughlan A.Y."/>
            <person name="Deshpande S."/>
            <person name="Douglass A.P."/>
            <person name="Hanson S.J."/>
            <person name="Klenk H.-P."/>
            <person name="LaButti K.M."/>
            <person name="Lapidus A."/>
            <person name="Lindquist E.A."/>
            <person name="Lipzen A.M."/>
            <person name="Meier-Kolthoff J.P."/>
            <person name="Ohm R.A."/>
            <person name="Otillar R.P."/>
            <person name="Pangilinan J.L."/>
            <person name="Peng Y."/>
            <person name="Rokas A."/>
            <person name="Rosa C.A."/>
            <person name="Scheuner C."/>
            <person name="Sibirny A.A."/>
            <person name="Slot J.C."/>
            <person name="Stielow J.B."/>
            <person name="Sun H."/>
            <person name="Kurtzman C.P."/>
            <person name="Blackwell M."/>
            <person name="Grigoriev I.V."/>
            <person name="Jeffries T.W."/>
        </authorList>
    </citation>
    <scope>NUCLEOTIDE SEQUENCE [LARGE SCALE GENOMIC DNA]</scope>
    <source>
        <strain evidence="13">NRRL Y-1626</strain>
    </source>
</reference>
<comment type="catalytic activity">
    <reaction evidence="1">
        <text>alpha,alpha-trehalose + H2O = alpha-D-glucose + beta-D-glucose</text>
        <dbReference type="Rhea" id="RHEA:32675"/>
        <dbReference type="ChEBI" id="CHEBI:15377"/>
        <dbReference type="ChEBI" id="CHEBI:15903"/>
        <dbReference type="ChEBI" id="CHEBI:16551"/>
        <dbReference type="ChEBI" id="CHEBI:17925"/>
        <dbReference type="EC" id="3.2.1.28"/>
    </reaction>
</comment>
<accession>A0A1B7TK00</accession>
<evidence type="ECO:0000256" key="1">
    <source>
        <dbReference type="ARBA" id="ARBA00001576"/>
    </source>
</evidence>
<keyword evidence="8" id="KW-0812">Transmembrane</keyword>
<dbReference type="SUPFAM" id="SSF48208">
    <property type="entry name" value="Six-hairpin glycosidases"/>
    <property type="match status" value="1"/>
</dbReference>
<dbReference type="InterPro" id="IPR005195">
    <property type="entry name" value="Glyco_hydro_65_M"/>
</dbReference>
<dbReference type="EMBL" id="LXPE01000001">
    <property type="protein sequence ID" value="OBA29028.1"/>
    <property type="molecule type" value="Genomic_DNA"/>
</dbReference>
<feature type="non-terminal residue" evidence="12">
    <location>
        <position position="1011"/>
    </location>
</feature>
<feature type="domain" description="Glycoside hydrolase family 65 N-terminal" evidence="11">
    <location>
        <begin position="34"/>
        <end position="304"/>
    </location>
</feature>
<evidence type="ECO:0000256" key="8">
    <source>
        <dbReference type="ARBA" id="ARBA00022968"/>
    </source>
</evidence>
<evidence type="ECO:0000256" key="6">
    <source>
        <dbReference type="ARBA" id="ARBA00022764"/>
    </source>
</evidence>
<dbReference type="GO" id="GO:0004555">
    <property type="term" value="F:alpha,alpha-trehalase activity"/>
    <property type="evidence" value="ECO:0007669"/>
    <property type="project" value="UniProtKB-EC"/>
</dbReference>
<evidence type="ECO:0000256" key="5">
    <source>
        <dbReference type="ARBA" id="ARBA00012757"/>
    </source>
</evidence>
<evidence type="ECO:0000256" key="9">
    <source>
        <dbReference type="ARBA" id="ARBA00023180"/>
    </source>
</evidence>
<sequence length="1011" mass="115786">RDKSLQWLSVIQDHNNFVYDSLKMELISTGFHSSNKFSKQAYVSNGYIGLRTSNLGFGFSYDNDDSGGTILNNSWPLHNRRYTGAYLSDFYCLIPKLPATNFPELDKDGWPSVISAIPYWNDWTIEFIDENDVSHKLDASDNTINPDTISNYTQTLSMRSGILTTSFIWLDRIKITTEVIANKKVYSMSSVVIDITYVGDMVKTSNENKKSFKLIIESKLQSETGERIDLGDYDFLEDKGVMYMQVSPINVPYSTAGISQTVHINTYKKTKFLSHQIVFEDWNSNIENCRSIRVTKLVSIHSSEYVSDESKDPLDLSMREILNIVDSNSVPMEYHKLKILHLNRWNDFYKRESFIEIPSDILLEMVIRSSLFHIISNVREVNVNPDRGLPVSPTGISSDSYGGMVFWDADFWVLPSLLPFFPKVAKNMLIYRNASIADARQNCVKHGYEDNGMVCYPWTAARFSNETSTGPAIDYEYHINIDIVYSMMVYYLSGNFNEQEDGFNSDTFLRYTLWPRMSDVCKFMSAYVKYNDTMHRYETFNLTDPDEYANHINNGAYTNFAIKTLFGWAIDFSKHLDIEIPERWTDIFYKMYIPINKNNITVEYEGMNSSIITKQADVLLNIFPLGSFNKQTHYENMLNDLKFYTLKQATDGPAMSYQIYVAVANSILNHGCSSQSFLYKSVIPYLRLPFAQFSEQADDYNARFPPAFPFLTAHGAFLQSVVFGLTGLRFNYFIDKGKIEKCLEFNPKPLKLLPGGISIRNFKYLEGVFDITISDDIAVIDYKLGTNTVVIKVPSRECLECHKGDLHSFEGSEEDDLHDTYYLNPFDTLELELYEIEENIPGNIAECKLISSLNKGAPSELSLSANDGNNETHYQPYDMKETNIIIDIGPKDSTVLKGGTIIWGERPAKNFSVYALPNTKLLDVAQHILVESSLNKYPHLTKREYDFKLNELEIALASGKIKAESFKNISMLLIENYNVEVTQPYNKKLDYGDEVKIPSSNETSFDFDYTK</sequence>
<dbReference type="InterPro" id="IPR037018">
    <property type="entry name" value="GH65_N"/>
</dbReference>
<feature type="domain" description="Glycoside hydrolase family 65 central catalytic" evidence="10">
    <location>
        <begin position="370"/>
        <end position="606"/>
    </location>
</feature>
<evidence type="ECO:0000313" key="12">
    <source>
        <dbReference type="EMBL" id="OBA29028.1"/>
    </source>
</evidence>
<evidence type="ECO:0000256" key="3">
    <source>
        <dbReference type="ARBA" id="ARBA00004606"/>
    </source>
</evidence>
<evidence type="ECO:0000256" key="7">
    <source>
        <dbReference type="ARBA" id="ARBA00022801"/>
    </source>
</evidence>
<gene>
    <name evidence="12" type="ORF">HANVADRAFT_18950</name>
</gene>
<dbReference type="GO" id="GO:0015976">
    <property type="term" value="P:carbon utilization"/>
    <property type="evidence" value="ECO:0007669"/>
    <property type="project" value="UniProtKB-ARBA"/>
</dbReference>
<evidence type="ECO:0000256" key="4">
    <source>
        <dbReference type="ARBA" id="ARBA00006768"/>
    </source>
</evidence>
<dbReference type="PANTHER" id="PTHR11051">
    <property type="entry name" value="GLYCOSYL HYDROLASE-RELATED"/>
    <property type="match status" value="1"/>
</dbReference>
<keyword evidence="9" id="KW-0325">Glycoprotein</keyword>
<dbReference type="InterPro" id="IPR012341">
    <property type="entry name" value="6hp_glycosidase-like_sf"/>
</dbReference>
<dbReference type="Pfam" id="PF03632">
    <property type="entry name" value="Glyco_hydro_65m"/>
    <property type="match status" value="1"/>
</dbReference>